<keyword evidence="1" id="KW-0472">Membrane</keyword>
<evidence type="ECO:0000259" key="2">
    <source>
        <dbReference type="Pfam" id="PF19040"/>
    </source>
</evidence>
<keyword evidence="4" id="KW-1185">Reference proteome</keyword>
<protein>
    <submittedName>
        <fullName evidence="3">SGNH hydrolase domain-containing protein</fullName>
    </submittedName>
</protein>
<keyword evidence="1" id="KW-0812">Transmembrane</keyword>
<keyword evidence="1" id="KW-1133">Transmembrane helix</keyword>
<dbReference type="GO" id="GO:0016787">
    <property type="term" value="F:hydrolase activity"/>
    <property type="evidence" value="ECO:0007669"/>
    <property type="project" value="UniProtKB-KW"/>
</dbReference>
<name>A0ABT2P3R1_9GAMM</name>
<gene>
    <name evidence="3" type="ORF">N4T56_11865</name>
</gene>
<comment type="caution">
    <text evidence="3">The sequence shown here is derived from an EMBL/GenBank/DDBJ whole genome shotgun (WGS) entry which is preliminary data.</text>
</comment>
<feature type="transmembrane region" description="Helical" evidence="1">
    <location>
        <begin position="12"/>
        <end position="32"/>
    </location>
</feature>
<accession>A0ABT2P3R1</accession>
<feature type="domain" description="SGNH" evidence="2">
    <location>
        <begin position="123"/>
        <end position="341"/>
    </location>
</feature>
<dbReference type="Proteomes" id="UP001431192">
    <property type="component" value="Unassembled WGS sequence"/>
</dbReference>
<dbReference type="RefSeq" id="WP_261733366.1">
    <property type="nucleotide sequence ID" value="NZ_JAODOQ010000001.1"/>
</dbReference>
<reference evidence="3" key="1">
    <citation type="submission" date="2022-09" db="EMBL/GenBank/DDBJ databases">
        <title>Shewanella sp. KJ10-1 sp.nov, isolated from marine algae.</title>
        <authorList>
            <person name="Butt M."/>
            <person name="Lee J.K."/>
            <person name="Kim J.M."/>
            <person name="Choi D.G."/>
        </authorList>
    </citation>
    <scope>NUCLEOTIDE SEQUENCE</scope>
    <source>
        <strain evidence="3">KJ10-1</strain>
    </source>
</reference>
<dbReference type="Pfam" id="PF19040">
    <property type="entry name" value="SGNH"/>
    <property type="match status" value="1"/>
</dbReference>
<organism evidence="3 4">
    <name type="scientific">Shewanella phaeophyticola</name>
    <dbReference type="NCBI Taxonomy" id="2978345"/>
    <lineage>
        <taxon>Bacteria</taxon>
        <taxon>Pseudomonadati</taxon>
        <taxon>Pseudomonadota</taxon>
        <taxon>Gammaproteobacteria</taxon>
        <taxon>Alteromonadales</taxon>
        <taxon>Shewanellaceae</taxon>
        <taxon>Shewanella</taxon>
    </lineage>
</organism>
<proteinExistence type="predicted"/>
<dbReference type="EMBL" id="JAODOQ010000001">
    <property type="protein sequence ID" value="MCT8987036.1"/>
    <property type="molecule type" value="Genomic_DNA"/>
</dbReference>
<evidence type="ECO:0000313" key="4">
    <source>
        <dbReference type="Proteomes" id="UP001431192"/>
    </source>
</evidence>
<evidence type="ECO:0000313" key="3">
    <source>
        <dbReference type="EMBL" id="MCT8987036.1"/>
    </source>
</evidence>
<dbReference type="InterPro" id="IPR043968">
    <property type="entry name" value="SGNH"/>
</dbReference>
<evidence type="ECO:0000256" key="1">
    <source>
        <dbReference type="SAM" id="Phobius"/>
    </source>
</evidence>
<sequence>MALAFGRGYLLLLSKLCICFFSFVSIFFLGFLSHRYIEKIKFELVVSRLIHLFKCIPAYIALIIIFLGSIVFYGDGLSSRFLFPVNSAKTVKKINKQLVMPSRGNGYCFYSFTAGSDFVDAASGAECYLGDKSKRPLTLLFGDSYAGHNEPFWDEIFKSNNQSFQSISTNWCVPSLTNNFTGSKTHLAYQQCLLNREFLNENMRDYRNIIFAGSWDTVLDMGQFEDVIAVIDKASQLDINVFIMASPYRYKKNPLSNFYKSIYFDIPLSINTIPSKDAINAEANLLLKAIASNYKNVTYVGRDIIYSKDNKFLVNGISVPYSLDGGHISILGSKYSAKYFMKNAEYQNVMDKFDFN</sequence>
<keyword evidence="3" id="KW-0378">Hydrolase</keyword>
<feature type="transmembrane region" description="Helical" evidence="1">
    <location>
        <begin position="52"/>
        <end position="74"/>
    </location>
</feature>